<gene>
    <name evidence="8" type="ORF">MANES_02G152300v8</name>
</gene>
<dbReference type="Gene3D" id="1.20.1080.10">
    <property type="entry name" value="Glycerol uptake facilitator protein"/>
    <property type="match status" value="1"/>
</dbReference>
<reference evidence="9" key="1">
    <citation type="journal article" date="2016" name="Nat. Biotechnol.">
        <title>Sequencing wild and cultivated cassava and related species reveals extensive interspecific hybridization and genetic diversity.</title>
        <authorList>
            <person name="Bredeson J.V."/>
            <person name="Lyons J.B."/>
            <person name="Prochnik S.E."/>
            <person name="Wu G.A."/>
            <person name="Ha C.M."/>
            <person name="Edsinger-Gonzales E."/>
            <person name="Grimwood J."/>
            <person name="Schmutz J."/>
            <person name="Rabbi I.Y."/>
            <person name="Egesi C."/>
            <person name="Nauluvula P."/>
            <person name="Lebot V."/>
            <person name="Ndunguru J."/>
            <person name="Mkamilo G."/>
            <person name="Bart R.S."/>
            <person name="Setter T.L."/>
            <person name="Gleadow R.M."/>
            <person name="Kulakow P."/>
            <person name="Ferguson M.E."/>
            <person name="Rounsley S."/>
            <person name="Rokhsar D.S."/>
        </authorList>
    </citation>
    <scope>NUCLEOTIDE SEQUENCE [LARGE SCALE GENOMIC DNA]</scope>
    <source>
        <strain evidence="9">cv. AM560-2</strain>
    </source>
</reference>
<dbReference type="OrthoDB" id="3222at2759"/>
<dbReference type="SUPFAM" id="SSF81338">
    <property type="entry name" value="Aquaporin-like"/>
    <property type="match status" value="1"/>
</dbReference>
<feature type="transmembrane region" description="Helical" evidence="7">
    <location>
        <begin position="237"/>
        <end position="258"/>
    </location>
</feature>
<dbReference type="InterPro" id="IPR000425">
    <property type="entry name" value="MIP"/>
</dbReference>
<evidence type="ECO:0000256" key="1">
    <source>
        <dbReference type="ARBA" id="ARBA00004141"/>
    </source>
</evidence>
<feature type="transmembrane region" description="Helical" evidence="7">
    <location>
        <begin position="165"/>
        <end position="186"/>
    </location>
</feature>
<evidence type="ECO:0000256" key="5">
    <source>
        <dbReference type="ARBA" id="ARBA00023136"/>
    </source>
</evidence>
<dbReference type="GO" id="GO:0016020">
    <property type="term" value="C:membrane"/>
    <property type="evidence" value="ECO:0007669"/>
    <property type="project" value="UniProtKB-SubCell"/>
</dbReference>
<dbReference type="PRINTS" id="PR00783">
    <property type="entry name" value="MINTRINSICP"/>
</dbReference>
<dbReference type="PROSITE" id="PS00221">
    <property type="entry name" value="MIP"/>
    <property type="match status" value="1"/>
</dbReference>
<comment type="similarity">
    <text evidence="6">Belongs to the MIP/aquaporin (TC 1.A.8) family.</text>
</comment>
<feature type="transmembrane region" description="Helical" evidence="7">
    <location>
        <begin position="50"/>
        <end position="70"/>
    </location>
</feature>
<protein>
    <submittedName>
        <fullName evidence="8">Uncharacterized protein</fullName>
    </submittedName>
</protein>
<dbReference type="PANTHER" id="PTHR45724:SF21">
    <property type="entry name" value="MAJOR INTRINSIC PROTEIN"/>
    <property type="match status" value="1"/>
</dbReference>
<evidence type="ECO:0000256" key="4">
    <source>
        <dbReference type="ARBA" id="ARBA00022989"/>
    </source>
</evidence>
<proteinExistence type="inferred from homology"/>
<sequence>MASPNSVTTTEVSPKLQLPTKYSVAAEAKARHSQNWLFTDDASPSIFQKVIAELLGTYILVFVGCGSALTDKIQQLTIVGIAIVWGFVLMALIYALGHISGAHFNPAVSIALAASRKFSWKNVPIYILAQVLGATLASLTLKVLFHDQHNIEATMTQYKDSTSDLEAIIWEFIITFILMLSICAVATDHRASKDLTGVAIGGTLLVNALLAGPITGASMNPARSLGPAIVSGVYKKLWVYIVAPIIGALAATLVYSVLRVPKPEKPEENNKNIFNHLYVPAEP</sequence>
<dbReference type="STRING" id="3983.A0A2C9WFM1"/>
<dbReference type="Pfam" id="PF00230">
    <property type="entry name" value="MIP"/>
    <property type="match status" value="1"/>
</dbReference>
<keyword evidence="5 7" id="KW-0472">Membrane</keyword>
<dbReference type="GO" id="GO:0015267">
    <property type="term" value="F:channel activity"/>
    <property type="evidence" value="ECO:0007669"/>
    <property type="project" value="InterPro"/>
</dbReference>
<evidence type="ECO:0000256" key="3">
    <source>
        <dbReference type="ARBA" id="ARBA00022692"/>
    </source>
</evidence>
<feature type="transmembrane region" description="Helical" evidence="7">
    <location>
        <begin position="76"/>
        <end position="96"/>
    </location>
</feature>
<comment type="subcellular location">
    <subcellularLocation>
        <location evidence="1">Membrane</location>
        <topology evidence="1">Multi-pass membrane protein</topology>
    </subcellularLocation>
</comment>
<dbReference type="OMA" id="YKNLWVY"/>
<keyword evidence="4 7" id="KW-1133">Transmembrane helix</keyword>
<dbReference type="AlphaFoldDB" id="A0A2C9WFM1"/>
<accession>A0A2C9WFM1</accession>
<dbReference type="InterPro" id="IPR023271">
    <property type="entry name" value="Aquaporin-like"/>
</dbReference>
<evidence type="ECO:0000256" key="2">
    <source>
        <dbReference type="ARBA" id="ARBA00022448"/>
    </source>
</evidence>
<comment type="caution">
    <text evidence="8">The sequence shown here is derived from an EMBL/GenBank/DDBJ whole genome shotgun (WGS) entry which is preliminary data.</text>
</comment>
<keyword evidence="3 6" id="KW-0812">Transmembrane</keyword>
<dbReference type="NCBIfam" id="TIGR00861">
    <property type="entry name" value="MIP"/>
    <property type="match status" value="1"/>
</dbReference>
<feature type="transmembrane region" description="Helical" evidence="7">
    <location>
        <begin position="198"/>
        <end position="217"/>
    </location>
</feature>
<evidence type="ECO:0000256" key="7">
    <source>
        <dbReference type="SAM" id="Phobius"/>
    </source>
</evidence>
<dbReference type="PANTHER" id="PTHR45724">
    <property type="entry name" value="AQUAPORIN NIP2-1"/>
    <property type="match status" value="1"/>
</dbReference>
<dbReference type="InterPro" id="IPR034294">
    <property type="entry name" value="Aquaporin_transptr"/>
</dbReference>
<evidence type="ECO:0000313" key="8">
    <source>
        <dbReference type="EMBL" id="OAY58129.1"/>
    </source>
</evidence>
<evidence type="ECO:0000313" key="9">
    <source>
        <dbReference type="Proteomes" id="UP000091857"/>
    </source>
</evidence>
<dbReference type="CDD" id="cd00333">
    <property type="entry name" value="MIP"/>
    <property type="match status" value="1"/>
</dbReference>
<dbReference type="EMBL" id="CM004388">
    <property type="protein sequence ID" value="OAY58129.1"/>
    <property type="molecule type" value="Genomic_DNA"/>
</dbReference>
<keyword evidence="2 6" id="KW-0813">Transport</keyword>
<dbReference type="Proteomes" id="UP000091857">
    <property type="component" value="Chromosome 2"/>
</dbReference>
<feature type="transmembrane region" description="Helical" evidence="7">
    <location>
        <begin position="125"/>
        <end position="145"/>
    </location>
</feature>
<name>A0A2C9WFM1_MANES</name>
<dbReference type="InterPro" id="IPR022357">
    <property type="entry name" value="MIP_CS"/>
</dbReference>
<keyword evidence="9" id="KW-1185">Reference proteome</keyword>
<dbReference type="Gramene" id="Manes.02G152300.1.v8.1">
    <property type="protein sequence ID" value="Manes.02G152300.1.v8.1.CDS"/>
    <property type="gene ID" value="Manes.02G152300.v8.1"/>
</dbReference>
<organism evidence="8 9">
    <name type="scientific">Manihot esculenta</name>
    <name type="common">Cassava</name>
    <name type="synonym">Jatropha manihot</name>
    <dbReference type="NCBI Taxonomy" id="3983"/>
    <lineage>
        <taxon>Eukaryota</taxon>
        <taxon>Viridiplantae</taxon>
        <taxon>Streptophyta</taxon>
        <taxon>Embryophyta</taxon>
        <taxon>Tracheophyta</taxon>
        <taxon>Spermatophyta</taxon>
        <taxon>Magnoliopsida</taxon>
        <taxon>eudicotyledons</taxon>
        <taxon>Gunneridae</taxon>
        <taxon>Pentapetalae</taxon>
        <taxon>rosids</taxon>
        <taxon>fabids</taxon>
        <taxon>Malpighiales</taxon>
        <taxon>Euphorbiaceae</taxon>
        <taxon>Crotonoideae</taxon>
        <taxon>Manihoteae</taxon>
        <taxon>Manihot</taxon>
    </lineage>
</organism>
<evidence type="ECO:0000256" key="6">
    <source>
        <dbReference type="RuleBase" id="RU000477"/>
    </source>
</evidence>